<dbReference type="PROSITE" id="PS00211">
    <property type="entry name" value="ABC_TRANSPORTER_1"/>
    <property type="match status" value="1"/>
</dbReference>
<dbReference type="KEGG" id="xap:XA3_17940"/>
<keyword evidence="6" id="KW-1185">Reference proteome</keyword>
<dbReference type="GO" id="GO:0016887">
    <property type="term" value="F:ATP hydrolysis activity"/>
    <property type="evidence" value="ECO:0007669"/>
    <property type="project" value="InterPro"/>
</dbReference>
<dbReference type="PROSITE" id="PS50893">
    <property type="entry name" value="ABC_TRANSPORTER_2"/>
    <property type="match status" value="1"/>
</dbReference>
<feature type="domain" description="ABC transporter" evidence="4">
    <location>
        <begin position="4"/>
        <end position="237"/>
    </location>
</feature>
<dbReference type="InterPro" id="IPR017871">
    <property type="entry name" value="ABC_transporter-like_CS"/>
</dbReference>
<dbReference type="InterPro" id="IPR003593">
    <property type="entry name" value="AAA+_ATPase"/>
</dbReference>
<dbReference type="SUPFAM" id="SSF52540">
    <property type="entry name" value="P-loop containing nucleoside triphosphate hydrolases"/>
    <property type="match status" value="1"/>
</dbReference>
<dbReference type="PANTHER" id="PTHR42939">
    <property type="entry name" value="ABC TRANSPORTER ATP-BINDING PROTEIN ALBC-RELATED"/>
    <property type="match status" value="1"/>
</dbReference>
<dbReference type="InterPro" id="IPR027417">
    <property type="entry name" value="P-loop_NTPase"/>
</dbReference>
<name>A0AAU9D722_9LACO</name>
<gene>
    <name evidence="5" type="ORF">XA3_17940</name>
</gene>
<dbReference type="Gene3D" id="3.40.50.300">
    <property type="entry name" value="P-loop containing nucleotide triphosphate hydrolases"/>
    <property type="match status" value="1"/>
</dbReference>
<protein>
    <submittedName>
        <fullName evidence="5">ABC transporter ATP-binding protein</fullName>
    </submittedName>
</protein>
<evidence type="ECO:0000256" key="2">
    <source>
        <dbReference type="ARBA" id="ARBA00022741"/>
    </source>
</evidence>
<evidence type="ECO:0000259" key="4">
    <source>
        <dbReference type="PROSITE" id="PS50893"/>
    </source>
</evidence>
<dbReference type="GO" id="GO:0005524">
    <property type="term" value="F:ATP binding"/>
    <property type="evidence" value="ECO:0007669"/>
    <property type="project" value="UniProtKB-KW"/>
</dbReference>
<organism evidence="5 6">
    <name type="scientific">Xylocopilactobacillus apicola</name>
    <dbReference type="NCBI Taxonomy" id="2932184"/>
    <lineage>
        <taxon>Bacteria</taxon>
        <taxon>Bacillati</taxon>
        <taxon>Bacillota</taxon>
        <taxon>Bacilli</taxon>
        <taxon>Lactobacillales</taxon>
        <taxon>Lactobacillaceae</taxon>
        <taxon>Xylocopilactobacillus</taxon>
    </lineage>
</organism>
<dbReference type="InterPro" id="IPR051782">
    <property type="entry name" value="ABC_Transporter_VariousFunc"/>
</dbReference>
<keyword evidence="3 5" id="KW-0067">ATP-binding</keyword>
<reference evidence="5 6" key="1">
    <citation type="journal article" date="2023" name="Microbiol. Spectr.">
        <title>Symbiosis of Carpenter Bees with Uncharacterized Lactic Acid Bacteria Showing NAD Auxotrophy.</title>
        <authorList>
            <person name="Kawasaki S."/>
            <person name="Ozawa K."/>
            <person name="Mori T."/>
            <person name="Yamamoto A."/>
            <person name="Ito M."/>
            <person name="Ohkuma M."/>
            <person name="Sakamoto M."/>
            <person name="Matsutani M."/>
        </authorList>
    </citation>
    <scope>NUCLEOTIDE SEQUENCE [LARGE SCALE GENOMIC DNA]</scope>
    <source>
        <strain evidence="5 6">XA3</strain>
    </source>
</reference>
<proteinExistence type="predicted"/>
<evidence type="ECO:0000313" key="6">
    <source>
        <dbReference type="Proteomes" id="UP001321861"/>
    </source>
</evidence>
<evidence type="ECO:0000256" key="1">
    <source>
        <dbReference type="ARBA" id="ARBA00022448"/>
    </source>
</evidence>
<dbReference type="Proteomes" id="UP001321861">
    <property type="component" value="Chromosome"/>
</dbReference>
<dbReference type="EMBL" id="AP026802">
    <property type="protein sequence ID" value="BDR59353.1"/>
    <property type="molecule type" value="Genomic_DNA"/>
</dbReference>
<accession>A0AAU9D722</accession>
<evidence type="ECO:0000313" key="5">
    <source>
        <dbReference type="EMBL" id="BDR59353.1"/>
    </source>
</evidence>
<dbReference type="SMART" id="SM00382">
    <property type="entry name" value="AAA"/>
    <property type="match status" value="1"/>
</dbReference>
<keyword evidence="2" id="KW-0547">Nucleotide-binding</keyword>
<dbReference type="PANTHER" id="PTHR42939:SF1">
    <property type="entry name" value="ABC TRANSPORTER ATP-BINDING PROTEIN ALBC-RELATED"/>
    <property type="match status" value="1"/>
</dbReference>
<dbReference type="InterPro" id="IPR003439">
    <property type="entry name" value="ABC_transporter-like_ATP-bd"/>
</dbReference>
<keyword evidence="1" id="KW-0813">Transport</keyword>
<dbReference type="RefSeq" id="WP_317635153.1">
    <property type="nucleotide sequence ID" value="NZ_AP026802.1"/>
</dbReference>
<dbReference type="AlphaFoldDB" id="A0AAU9D722"/>
<dbReference type="Pfam" id="PF00005">
    <property type="entry name" value="ABC_tran"/>
    <property type="match status" value="1"/>
</dbReference>
<evidence type="ECO:0000256" key="3">
    <source>
        <dbReference type="ARBA" id="ARBA00022840"/>
    </source>
</evidence>
<sequence>MKQLQIHDLSKKFDQKIIFENANFDFSQGQIYGLLGRNGSGKSTLFNLIARNIPFDAGEIQIDSDEGAGLTGDYPDLAVEMVYTQPHLPSFMTAREFVTFFTQINSQRLMNVNSSQKPREYLELAGLSADDANKLLRDYSQGMLNKLQLVVALMLKPPVLLLDEPLTTVDVVAAHEMQQLIVSMKQDSVIIFSTHIMQLAQNLCDQVVLLHHQQLEELPGLDLHSEAFENAVIERLTDEINDDQN</sequence>
<dbReference type="CDD" id="cd03230">
    <property type="entry name" value="ABC_DR_subfamily_A"/>
    <property type="match status" value="1"/>
</dbReference>